<dbReference type="Proteomes" id="UP000292209">
    <property type="component" value="Unassembled WGS sequence"/>
</dbReference>
<sequence>MLLCTEDWKNMDYKVGLLGRIALLAVSLFLLSYFMINGSGVFIISLFIILVLAQVILLLRYSENSFKKVRQFLDNIKQDDYTNVYPVKFDGTETDDLHIEFNAILAKLQEDQAEKEANYQYFRSVFQHLSIGLITFDEEGKVQIVNTAAKRMLNIQNLVNIHEVEKINKELHHAIHHLRTGGSELIKIAHPDGIMQLSVYVIELILRETKFKLVSLQNIQSELEEKEMEAWQNLVRVLTHEIMNSIAPISSLAATVKGDIEQKLDMNVAVTHSDMEDYLMALGTIEKRSEGMINFVSDFRSLAHIPTPKFQTIQLKKLFAQLETLLQHQFDNHQIILRTNIEPDELILFGDQNLIEQVLINLIQNAIHAVEDAVMRIITLSAYIDESGKIIIEVSDSGKGIEEEALSKIFIPFFTTKKSGSGIGLSLSKQIMRRHKGNIQVKSTLGEGTTFKLIFNA</sequence>
<dbReference type="InterPro" id="IPR003594">
    <property type="entry name" value="HATPase_dom"/>
</dbReference>
<keyword evidence="8" id="KW-0472">Membrane</keyword>
<keyword evidence="8" id="KW-1133">Transmembrane helix</keyword>
<evidence type="ECO:0000256" key="5">
    <source>
        <dbReference type="ARBA" id="ARBA00022777"/>
    </source>
</evidence>
<accession>A0A4Q7P927</accession>
<dbReference type="PROSITE" id="PS50109">
    <property type="entry name" value="HIS_KIN"/>
    <property type="match status" value="1"/>
</dbReference>
<keyword evidence="11" id="KW-1185">Reference proteome</keyword>
<evidence type="ECO:0000256" key="1">
    <source>
        <dbReference type="ARBA" id="ARBA00000085"/>
    </source>
</evidence>
<dbReference type="SUPFAM" id="SSF55785">
    <property type="entry name" value="PYP-like sensor domain (PAS domain)"/>
    <property type="match status" value="1"/>
</dbReference>
<evidence type="ECO:0000259" key="9">
    <source>
        <dbReference type="PROSITE" id="PS50109"/>
    </source>
</evidence>
<keyword evidence="8" id="KW-0812">Transmembrane</keyword>
<dbReference type="InterPro" id="IPR035965">
    <property type="entry name" value="PAS-like_dom_sf"/>
</dbReference>
<keyword evidence="7" id="KW-0902">Two-component regulatory system</keyword>
<dbReference type="GO" id="GO:0004673">
    <property type="term" value="F:protein histidine kinase activity"/>
    <property type="evidence" value="ECO:0007669"/>
    <property type="project" value="UniProtKB-EC"/>
</dbReference>
<protein>
    <recommendedName>
        <fullName evidence="2">histidine kinase</fullName>
        <ecNumber evidence="2">2.7.13.3</ecNumber>
    </recommendedName>
</protein>
<dbReference type="GO" id="GO:0030295">
    <property type="term" value="F:protein kinase activator activity"/>
    <property type="evidence" value="ECO:0007669"/>
    <property type="project" value="TreeGrafter"/>
</dbReference>
<dbReference type="EMBL" id="SGXG01000001">
    <property type="protein sequence ID" value="RZS96641.1"/>
    <property type="molecule type" value="Genomic_DNA"/>
</dbReference>
<comment type="catalytic activity">
    <reaction evidence="1">
        <text>ATP + protein L-histidine = ADP + protein N-phospho-L-histidine.</text>
        <dbReference type="EC" id="2.7.13.3"/>
    </reaction>
</comment>
<feature type="transmembrane region" description="Helical" evidence="8">
    <location>
        <begin position="17"/>
        <end position="36"/>
    </location>
</feature>
<gene>
    <name evidence="10" type="ORF">BC751_2222</name>
</gene>
<organism evidence="10 11">
    <name type="scientific">Cecembia calidifontis</name>
    <dbReference type="NCBI Taxonomy" id="1187080"/>
    <lineage>
        <taxon>Bacteria</taxon>
        <taxon>Pseudomonadati</taxon>
        <taxon>Bacteroidota</taxon>
        <taxon>Cytophagia</taxon>
        <taxon>Cytophagales</taxon>
        <taxon>Cyclobacteriaceae</taxon>
        <taxon>Cecembia</taxon>
    </lineage>
</organism>
<keyword evidence="4" id="KW-0547">Nucleotide-binding</keyword>
<dbReference type="InterPro" id="IPR036890">
    <property type="entry name" value="HATPase_C_sf"/>
</dbReference>
<dbReference type="PANTHER" id="PTHR42878">
    <property type="entry name" value="TWO-COMPONENT HISTIDINE KINASE"/>
    <property type="match status" value="1"/>
</dbReference>
<proteinExistence type="predicted"/>
<evidence type="ECO:0000256" key="6">
    <source>
        <dbReference type="ARBA" id="ARBA00022840"/>
    </source>
</evidence>
<keyword evidence="6" id="KW-0067">ATP-binding</keyword>
<dbReference type="PANTHER" id="PTHR42878:SF7">
    <property type="entry name" value="SENSOR HISTIDINE KINASE GLRK"/>
    <property type="match status" value="1"/>
</dbReference>
<dbReference type="SMART" id="SM00387">
    <property type="entry name" value="HATPase_c"/>
    <property type="match status" value="1"/>
</dbReference>
<dbReference type="PRINTS" id="PR00344">
    <property type="entry name" value="BCTRLSENSOR"/>
</dbReference>
<dbReference type="Pfam" id="PF02518">
    <property type="entry name" value="HATPase_c"/>
    <property type="match status" value="1"/>
</dbReference>
<feature type="transmembrane region" description="Helical" evidence="8">
    <location>
        <begin position="42"/>
        <end position="61"/>
    </location>
</feature>
<dbReference type="GO" id="GO:0005524">
    <property type="term" value="F:ATP binding"/>
    <property type="evidence" value="ECO:0007669"/>
    <property type="project" value="UniProtKB-KW"/>
</dbReference>
<dbReference type="EC" id="2.7.13.3" evidence="2"/>
<comment type="caution">
    <text evidence="10">The sequence shown here is derived from an EMBL/GenBank/DDBJ whole genome shotgun (WGS) entry which is preliminary data.</text>
</comment>
<dbReference type="AlphaFoldDB" id="A0A4Q7P927"/>
<feature type="domain" description="Histidine kinase" evidence="9">
    <location>
        <begin position="237"/>
        <end position="457"/>
    </location>
</feature>
<evidence type="ECO:0000256" key="3">
    <source>
        <dbReference type="ARBA" id="ARBA00022679"/>
    </source>
</evidence>
<evidence type="ECO:0000256" key="2">
    <source>
        <dbReference type="ARBA" id="ARBA00012438"/>
    </source>
</evidence>
<dbReference type="SUPFAM" id="SSF55874">
    <property type="entry name" value="ATPase domain of HSP90 chaperone/DNA topoisomerase II/histidine kinase"/>
    <property type="match status" value="1"/>
</dbReference>
<dbReference type="InterPro" id="IPR005467">
    <property type="entry name" value="His_kinase_dom"/>
</dbReference>
<evidence type="ECO:0000313" key="11">
    <source>
        <dbReference type="Proteomes" id="UP000292209"/>
    </source>
</evidence>
<dbReference type="GO" id="GO:0007234">
    <property type="term" value="P:osmosensory signaling via phosphorelay pathway"/>
    <property type="evidence" value="ECO:0007669"/>
    <property type="project" value="TreeGrafter"/>
</dbReference>
<dbReference type="Gene3D" id="3.30.565.10">
    <property type="entry name" value="Histidine kinase-like ATPase, C-terminal domain"/>
    <property type="match status" value="1"/>
</dbReference>
<dbReference type="InterPro" id="IPR050351">
    <property type="entry name" value="BphY/WalK/GraS-like"/>
</dbReference>
<dbReference type="Gene3D" id="3.30.450.20">
    <property type="entry name" value="PAS domain"/>
    <property type="match status" value="1"/>
</dbReference>
<evidence type="ECO:0000256" key="4">
    <source>
        <dbReference type="ARBA" id="ARBA00022741"/>
    </source>
</evidence>
<keyword evidence="5 10" id="KW-0418">Kinase</keyword>
<evidence type="ECO:0000256" key="8">
    <source>
        <dbReference type="SAM" id="Phobius"/>
    </source>
</evidence>
<name>A0A4Q7P927_9BACT</name>
<reference evidence="10 11" key="1">
    <citation type="submission" date="2019-02" db="EMBL/GenBank/DDBJ databases">
        <title>Genomic Encyclopedia of Archaeal and Bacterial Type Strains, Phase II (KMG-II): from individual species to whole genera.</title>
        <authorList>
            <person name="Goeker M."/>
        </authorList>
    </citation>
    <scope>NUCLEOTIDE SEQUENCE [LARGE SCALE GENOMIC DNA]</scope>
    <source>
        <strain evidence="10 11">DSM 21411</strain>
    </source>
</reference>
<keyword evidence="3" id="KW-0808">Transferase</keyword>
<evidence type="ECO:0000313" key="10">
    <source>
        <dbReference type="EMBL" id="RZS96641.1"/>
    </source>
</evidence>
<evidence type="ECO:0000256" key="7">
    <source>
        <dbReference type="ARBA" id="ARBA00023012"/>
    </source>
</evidence>
<dbReference type="InterPro" id="IPR004358">
    <property type="entry name" value="Sig_transdc_His_kin-like_C"/>
</dbReference>
<dbReference type="GO" id="GO:0000156">
    <property type="term" value="F:phosphorelay response regulator activity"/>
    <property type="evidence" value="ECO:0007669"/>
    <property type="project" value="TreeGrafter"/>
</dbReference>